<name>A0A6V8M2B6_9BACT</name>
<organism evidence="1 2">
    <name type="scientific">Fundidesulfovibrio magnetotacticus</name>
    <dbReference type="NCBI Taxonomy" id="2730080"/>
    <lineage>
        <taxon>Bacteria</taxon>
        <taxon>Pseudomonadati</taxon>
        <taxon>Thermodesulfobacteriota</taxon>
        <taxon>Desulfovibrionia</taxon>
        <taxon>Desulfovibrionales</taxon>
        <taxon>Desulfovibrionaceae</taxon>
        <taxon>Fundidesulfovibrio</taxon>
    </lineage>
</organism>
<comment type="caution">
    <text evidence="1">The sequence shown here is derived from an EMBL/GenBank/DDBJ whole genome shotgun (WGS) entry which is preliminary data.</text>
</comment>
<dbReference type="AlphaFoldDB" id="A0A6V8M2B6"/>
<dbReference type="EMBL" id="BLTE01000031">
    <property type="protein sequence ID" value="GFK96066.1"/>
    <property type="molecule type" value="Genomic_DNA"/>
</dbReference>
<reference evidence="1 2" key="2">
    <citation type="submission" date="2020-05" db="EMBL/GenBank/DDBJ databases">
        <title>Draft genome sequence of Desulfovibrio sp. strainFSS-1.</title>
        <authorList>
            <person name="Shimoshige H."/>
            <person name="Kobayashi H."/>
            <person name="Maekawa T."/>
        </authorList>
    </citation>
    <scope>NUCLEOTIDE SEQUENCE [LARGE SCALE GENOMIC DNA]</scope>
    <source>
        <strain evidence="1 2">SIID29052-01</strain>
    </source>
</reference>
<keyword evidence="2" id="KW-1185">Reference proteome</keyword>
<accession>A0A6V8M2B6</accession>
<evidence type="ECO:0000313" key="1">
    <source>
        <dbReference type="EMBL" id="GFK96066.1"/>
    </source>
</evidence>
<protein>
    <submittedName>
        <fullName evidence="1">Uncharacterized protein</fullName>
    </submittedName>
</protein>
<sequence>MRKTKCKNCRYWKGPIPSERRYCPPEEMAKGEWGYCKRHAPRPLVENIESLRGKSFVAVWPETQAEDVCGEFALIPLQKD</sequence>
<gene>
    <name evidence="1" type="ORF">NNJEOMEG_03940</name>
</gene>
<dbReference type="Proteomes" id="UP000494245">
    <property type="component" value="Unassembled WGS sequence"/>
</dbReference>
<evidence type="ECO:0000313" key="2">
    <source>
        <dbReference type="Proteomes" id="UP000494245"/>
    </source>
</evidence>
<dbReference type="RefSeq" id="WP_235957049.1">
    <property type="nucleotide sequence ID" value="NZ_BLTE01000031.1"/>
</dbReference>
<proteinExistence type="predicted"/>
<reference evidence="1 2" key="1">
    <citation type="submission" date="2020-04" db="EMBL/GenBank/DDBJ databases">
        <authorList>
            <consortium name="Desulfovibrio sp. FSS-1 genome sequencing consortium"/>
            <person name="Shimoshige H."/>
            <person name="Kobayashi H."/>
            <person name="Maekawa T."/>
        </authorList>
    </citation>
    <scope>NUCLEOTIDE SEQUENCE [LARGE SCALE GENOMIC DNA]</scope>
    <source>
        <strain evidence="1 2">SIID29052-01</strain>
    </source>
</reference>